<dbReference type="Gene3D" id="2.40.50.100">
    <property type="match status" value="1"/>
</dbReference>
<name>A0A967EJA5_9RHOB</name>
<dbReference type="GO" id="GO:1990281">
    <property type="term" value="C:efflux pump complex"/>
    <property type="evidence" value="ECO:0007669"/>
    <property type="project" value="TreeGrafter"/>
</dbReference>
<evidence type="ECO:0000313" key="3">
    <source>
        <dbReference type="EMBL" id="NHQ74192.1"/>
    </source>
</evidence>
<feature type="domain" description="Multidrug resistance protein MdtA-like barrel-sandwich hybrid" evidence="2">
    <location>
        <begin position="76"/>
        <end position="261"/>
    </location>
</feature>
<keyword evidence="4" id="KW-1185">Reference proteome</keyword>
<feature type="coiled-coil region" evidence="1">
    <location>
        <begin position="206"/>
        <end position="233"/>
    </location>
</feature>
<gene>
    <name evidence="3" type="ORF">HAT86_06900</name>
</gene>
<dbReference type="Proteomes" id="UP000639775">
    <property type="component" value="Unassembled WGS sequence"/>
</dbReference>
<comment type="caution">
    <text evidence="3">The sequence shown here is derived from an EMBL/GenBank/DDBJ whole genome shotgun (WGS) entry which is preliminary data.</text>
</comment>
<proteinExistence type="predicted"/>
<evidence type="ECO:0000259" key="2">
    <source>
        <dbReference type="Pfam" id="PF25917"/>
    </source>
</evidence>
<protein>
    <submittedName>
        <fullName evidence="3">HlyD family efflux transporter periplasmic adaptor subunit</fullName>
    </submittedName>
</protein>
<dbReference type="EMBL" id="JAAORB010000009">
    <property type="protein sequence ID" value="NHQ74192.1"/>
    <property type="molecule type" value="Genomic_DNA"/>
</dbReference>
<dbReference type="RefSeq" id="WP_167194905.1">
    <property type="nucleotide sequence ID" value="NZ_JAAORB010000009.1"/>
</dbReference>
<dbReference type="GO" id="GO:0015562">
    <property type="term" value="F:efflux transmembrane transporter activity"/>
    <property type="evidence" value="ECO:0007669"/>
    <property type="project" value="TreeGrafter"/>
</dbReference>
<evidence type="ECO:0000256" key="1">
    <source>
        <dbReference type="SAM" id="Coils"/>
    </source>
</evidence>
<dbReference type="InterPro" id="IPR058625">
    <property type="entry name" value="MdtA-like_BSH"/>
</dbReference>
<dbReference type="PANTHER" id="PTHR30469">
    <property type="entry name" value="MULTIDRUG RESISTANCE PROTEIN MDTA"/>
    <property type="match status" value="1"/>
</dbReference>
<organism evidence="3 4">
    <name type="scientific">Roseovarius gahaiensis</name>
    <dbReference type="NCBI Taxonomy" id="2716691"/>
    <lineage>
        <taxon>Bacteria</taxon>
        <taxon>Pseudomonadati</taxon>
        <taxon>Pseudomonadota</taxon>
        <taxon>Alphaproteobacteria</taxon>
        <taxon>Rhodobacterales</taxon>
        <taxon>Roseobacteraceae</taxon>
        <taxon>Roseovarius</taxon>
    </lineage>
</organism>
<sequence>MRFLRLSLMGLFLVSLTLGLMVYAGHLVYSAVQARMNDEPSLPQRRERVFSVNLVEAHLGTQTPLLTAYGSVESRRTLEIRALTGGMIVDLAQNFENGGRVRRGQLLARIDPAEAQFTLERAESGLTDARDEVREASRALDLAGQDLEAAEIQAELQQRAFQRQLDLQERGVGTSAAVETAELVAAQSNQAVVSRRQAEAAADARVAQAQTQLARARTAYAEAEKRLDDTQITAEFSGTLRAVAVVRGRFVSANEKMAVLVDPRALDVAFRISTGQYARLLDEDGELTRAPVRIQLEAYGENIETTGHITRDSASVAEGQTGRLIFARMDEPDGFKPGDFVTVEVTEPPIENVARLPATALGADGTVLALSGEDRLRVLEVTLMRRQGNDILVRGDGLDGAEIVAERSPLLGPGIKVRPLRAEAAEQEAAADLIELSEERRARLRGFVQTSDMPDAMRTRLLAELSERRVPTSTVERLERRMGG</sequence>
<reference evidence="3" key="1">
    <citation type="submission" date="2020-03" db="EMBL/GenBank/DDBJ databases">
        <title>Roseovarius gahaiensis sp. nov., isolated from Gahai Saline Lake, China.</title>
        <authorList>
            <person name="Sun X."/>
        </authorList>
    </citation>
    <scope>NUCLEOTIDE SEQUENCE</scope>
    <source>
        <strain evidence="3">GH877</strain>
    </source>
</reference>
<dbReference type="Gene3D" id="1.10.287.470">
    <property type="entry name" value="Helix hairpin bin"/>
    <property type="match status" value="1"/>
</dbReference>
<keyword evidence="1" id="KW-0175">Coiled coil</keyword>
<feature type="coiled-coil region" evidence="1">
    <location>
        <begin position="119"/>
        <end position="153"/>
    </location>
</feature>
<dbReference type="Gene3D" id="2.40.30.170">
    <property type="match status" value="1"/>
</dbReference>
<dbReference type="AlphaFoldDB" id="A0A967EJA5"/>
<dbReference type="SUPFAM" id="SSF111369">
    <property type="entry name" value="HlyD-like secretion proteins"/>
    <property type="match status" value="2"/>
</dbReference>
<accession>A0A967EJA5</accession>
<dbReference type="Pfam" id="PF25917">
    <property type="entry name" value="BSH_RND"/>
    <property type="match status" value="1"/>
</dbReference>
<evidence type="ECO:0000313" key="4">
    <source>
        <dbReference type="Proteomes" id="UP000639775"/>
    </source>
</evidence>